<proteinExistence type="inferred from homology"/>
<evidence type="ECO:0000256" key="7">
    <source>
        <dbReference type="PROSITE-ProRule" id="PRU10133"/>
    </source>
</evidence>
<dbReference type="OrthoDB" id="9978460at2759"/>
<dbReference type="Gene3D" id="3.10.110.10">
    <property type="entry name" value="Ubiquitin Conjugating Enzyme"/>
    <property type="match status" value="1"/>
</dbReference>
<dbReference type="STRING" id="90262.A0A1X2IV46"/>
<dbReference type="AlphaFoldDB" id="A0A1X2IV46"/>
<dbReference type="InterPro" id="IPR000608">
    <property type="entry name" value="UBC"/>
</dbReference>
<gene>
    <name evidence="10" type="ORF">BCR42DRAFT_403620</name>
</gene>
<keyword evidence="5 8" id="KW-0833">Ubl conjugation pathway</keyword>
<accession>A0A1X2IV46</accession>
<comment type="similarity">
    <text evidence="8">Belongs to the ubiquitin-conjugating enzyme family.</text>
</comment>
<dbReference type="GO" id="GO:0005524">
    <property type="term" value="F:ATP binding"/>
    <property type="evidence" value="ECO:0007669"/>
    <property type="project" value="UniProtKB-UniRule"/>
</dbReference>
<name>A0A1X2IV46_9FUNG</name>
<sequence length="148" mass="16598">MALKRIQREMADLTKNPPDGITAGPIDDDMFHWIGAISGPQDSPYKGGTFKLDIIFSADYPFKPPKVKFITKIYHPNIDDDGSICVDLLKSDVWKPATKIRQVLDALGMLLEHPNPDDALVSSIAEVYNTNRTKFNKTAKDFVDKYAK</sequence>
<evidence type="ECO:0000313" key="11">
    <source>
        <dbReference type="Proteomes" id="UP000193560"/>
    </source>
</evidence>
<dbReference type="CDD" id="cd23815">
    <property type="entry name" value="UBCc_SpUBC14-like"/>
    <property type="match status" value="1"/>
</dbReference>
<keyword evidence="11" id="KW-1185">Reference proteome</keyword>
<reference evidence="10 11" key="1">
    <citation type="submission" date="2016-07" db="EMBL/GenBank/DDBJ databases">
        <title>Pervasive Adenine N6-methylation of Active Genes in Fungi.</title>
        <authorList>
            <consortium name="DOE Joint Genome Institute"/>
            <person name="Mondo S.J."/>
            <person name="Dannebaum R.O."/>
            <person name="Kuo R.C."/>
            <person name="Labutti K."/>
            <person name="Haridas S."/>
            <person name="Kuo A."/>
            <person name="Salamov A."/>
            <person name="Ahrendt S.R."/>
            <person name="Lipzen A."/>
            <person name="Sullivan W."/>
            <person name="Andreopoulos W.B."/>
            <person name="Clum A."/>
            <person name="Lindquist E."/>
            <person name="Daum C."/>
            <person name="Ramamoorthy G.K."/>
            <person name="Gryganskyi A."/>
            <person name="Culley D."/>
            <person name="Magnuson J.K."/>
            <person name="James T.Y."/>
            <person name="O'Malley M.A."/>
            <person name="Stajich J.E."/>
            <person name="Spatafora J.W."/>
            <person name="Visel A."/>
            <person name="Grigoriev I.V."/>
        </authorList>
    </citation>
    <scope>NUCLEOTIDE SEQUENCE [LARGE SCALE GENOMIC DNA]</scope>
    <source>
        <strain evidence="10 11">NRRL 1336</strain>
    </source>
</reference>
<comment type="caution">
    <text evidence="10">The sequence shown here is derived from an EMBL/GenBank/DDBJ whole genome shotgun (WGS) entry which is preliminary data.</text>
</comment>
<feature type="domain" description="UBC core" evidence="9">
    <location>
        <begin position="1"/>
        <end position="148"/>
    </location>
</feature>
<dbReference type="InterPro" id="IPR050113">
    <property type="entry name" value="Ub_conjugating_enzyme"/>
</dbReference>
<comment type="catalytic activity">
    <reaction evidence="1">
        <text>S-ubiquitinyl-[E1 ubiquitin-activating enzyme]-L-cysteine + [E2 ubiquitin-conjugating enzyme]-L-cysteine = [E1 ubiquitin-activating enzyme]-L-cysteine + S-ubiquitinyl-[E2 ubiquitin-conjugating enzyme]-L-cysteine.</text>
        <dbReference type="EC" id="2.3.2.23"/>
    </reaction>
</comment>
<evidence type="ECO:0000256" key="3">
    <source>
        <dbReference type="ARBA" id="ARBA00022679"/>
    </source>
</evidence>
<dbReference type="PROSITE" id="PS50127">
    <property type="entry name" value="UBC_2"/>
    <property type="match status" value="1"/>
</dbReference>
<evidence type="ECO:0000259" key="9">
    <source>
        <dbReference type="PROSITE" id="PS50127"/>
    </source>
</evidence>
<keyword evidence="3" id="KW-0808">Transferase</keyword>
<dbReference type="SUPFAM" id="SSF54495">
    <property type="entry name" value="UBC-like"/>
    <property type="match status" value="1"/>
</dbReference>
<evidence type="ECO:0000256" key="8">
    <source>
        <dbReference type="RuleBase" id="RU362109"/>
    </source>
</evidence>
<dbReference type="GO" id="GO:0061631">
    <property type="term" value="F:ubiquitin conjugating enzyme activity"/>
    <property type="evidence" value="ECO:0007669"/>
    <property type="project" value="UniProtKB-EC"/>
</dbReference>
<dbReference type="InterPro" id="IPR016135">
    <property type="entry name" value="UBQ-conjugating_enzyme/RWD"/>
</dbReference>
<dbReference type="PANTHER" id="PTHR24067">
    <property type="entry name" value="UBIQUITIN-CONJUGATING ENZYME E2"/>
    <property type="match status" value="1"/>
</dbReference>
<evidence type="ECO:0000256" key="2">
    <source>
        <dbReference type="ARBA" id="ARBA00004906"/>
    </source>
</evidence>
<feature type="active site" description="Glycyl thioester intermediate" evidence="7">
    <location>
        <position position="85"/>
    </location>
</feature>
<keyword evidence="4 8" id="KW-0547">Nucleotide-binding</keyword>
<dbReference type="FunFam" id="3.10.110.10:FF:000101">
    <property type="entry name" value="Ubiquitin-conjugating enzyme E2 D2"/>
    <property type="match status" value="1"/>
</dbReference>
<comment type="pathway">
    <text evidence="2">Protein modification; protein ubiquitination.</text>
</comment>
<dbReference type="EMBL" id="MCGE01000003">
    <property type="protein sequence ID" value="ORZ22936.1"/>
    <property type="molecule type" value="Genomic_DNA"/>
</dbReference>
<dbReference type="InterPro" id="IPR023313">
    <property type="entry name" value="UBQ-conjugating_AS"/>
</dbReference>
<protein>
    <submittedName>
        <fullName evidence="10">Ubiquitin-conjugating enzyme/RWD-like protein</fullName>
    </submittedName>
</protein>
<keyword evidence="6 8" id="KW-0067">ATP-binding</keyword>
<evidence type="ECO:0000256" key="4">
    <source>
        <dbReference type="ARBA" id="ARBA00022741"/>
    </source>
</evidence>
<evidence type="ECO:0000256" key="5">
    <source>
        <dbReference type="ARBA" id="ARBA00022786"/>
    </source>
</evidence>
<dbReference type="Proteomes" id="UP000193560">
    <property type="component" value="Unassembled WGS sequence"/>
</dbReference>
<evidence type="ECO:0000256" key="6">
    <source>
        <dbReference type="ARBA" id="ARBA00022840"/>
    </source>
</evidence>
<dbReference type="PROSITE" id="PS00183">
    <property type="entry name" value="UBC_1"/>
    <property type="match status" value="1"/>
</dbReference>
<evidence type="ECO:0000313" key="10">
    <source>
        <dbReference type="EMBL" id="ORZ22936.1"/>
    </source>
</evidence>
<organism evidence="10 11">
    <name type="scientific">Absidia repens</name>
    <dbReference type="NCBI Taxonomy" id="90262"/>
    <lineage>
        <taxon>Eukaryota</taxon>
        <taxon>Fungi</taxon>
        <taxon>Fungi incertae sedis</taxon>
        <taxon>Mucoromycota</taxon>
        <taxon>Mucoromycotina</taxon>
        <taxon>Mucoromycetes</taxon>
        <taxon>Mucorales</taxon>
        <taxon>Cunninghamellaceae</taxon>
        <taxon>Absidia</taxon>
    </lineage>
</organism>
<dbReference type="SMART" id="SM00212">
    <property type="entry name" value="UBCc"/>
    <property type="match status" value="1"/>
</dbReference>
<evidence type="ECO:0000256" key="1">
    <source>
        <dbReference type="ARBA" id="ARBA00000485"/>
    </source>
</evidence>
<dbReference type="Pfam" id="PF00179">
    <property type="entry name" value="UQ_con"/>
    <property type="match status" value="1"/>
</dbReference>